<reference evidence="1" key="1">
    <citation type="journal article" date="2014" name="Int. J. Syst. Evol. Microbiol.">
        <title>Complete genome sequence of Corynebacterium casei LMG S-19264T (=DSM 44701T), isolated from a smear-ripened cheese.</title>
        <authorList>
            <consortium name="US DOE Joint Genome Institute (JGI-PGF)"/>
            <person name="Walter F."/>
            <person name="Albersmeier A."/>
            <person name="Kalinowski J."/>
            <person name="Ruckert C."/>
        </authorList>
    </citation>
    <scope>NUCLEOTIDE SEQUENCE</scope>
    <source>
        <strain evidence="1">VKM B-1513</strain>
    </source>
</reference>
<comment type="caution">
    <text evidence="1">The sequence shown here is derived from an EMBL/GenBank/DDBJ whole genome shotgun (WGS) entry which is preliminary data.</text>
</comment>
<reference evidence="1" key="2">
    <citation type="submission" date="2023-01" db="EMBL/GenBank/DDBJ databases">
        <authorList>
            <person name="Sun Q."/>
            <person name="Evtushenko L."/>
        </authorList>
    </citation>
    <scope>NUCLEOTIDE SEQUENCE</scope>
    <source>
        <strain evidence="1">VKM B-1513</strain>
    </source>
</reference>
<protein>
    <recommendedName>
        <fullName evidence="3">HNH endonuclease</fullName>
    </recommendedName>
</protein>
<dbReference type="EMBL" id="BSFE01000011">
    <property type="protein sequence ID" value="GLK53514.1"/>
    <property type="molecule type" value="Genomic_DNA"/>
</dbReference>
<gene>
    <name evidence="1" type="ORF">GCM10017621_30220</name>
</gene>
<keyword evidence="2" id="KW-1185">Reference proteome</keyword>
<dbReference type="AlphaFoldDB" id="A0A9W6IQJ1"/>
<dbReference type="RefSeq" id="WP_271187862.1">
    <property type="nucleotide sequence ID" value="NZ_BSFE01000011.1"/>
</dbReference>
<name>A0A9W6IQJ1_9PROT</name>
<organism evidence="1 2">
    <name type="scientific">Maricaulis virginensis</name>
    <dbReference type="NCBI Taxonomy" id="144022"/>
    <lineage>
        <taxon>Bacteria</taxon>
        <taxon>Pseudomonadati</taxon>
        <taxon>Pseudomonadota</taxon>
        <taxon>Alphaproteobacteria</taxon>
        <taxon>Maricaulales</taxon>
        <taxon>Maricaulaceae</taxon>
        <taxon>Maricaulis</taxon>
    </lineage>
</organism>
<proteinExistence type="predicted"/>
<accession>A0A9W6IQJ1</accession>
<evidence type="ECO:0000313" key="2">
    <source>
        <dbReference type="Proteomes" id="UP001143486"/>
    </source>
</evidence>
<dbReference type="Proteomes" id="UP001143486">
    <property type="component" value="Unassembled WGS sequence"/>
</dbReference>
<evidence type="ECO:0000313" key="1">
    <source>
        <dbReference type="EMBL" id="GLK53514.1"/>
    </source>
</evidence>
<sequence length="176" mass="20224">MQDQILFIEMVPTPIWGVSLRRHLPRSAWNRLRQAVLEDCEYRCEVCGADISGKRQAVADEVWNYHTDRSPAVAELYDIQGVCMRCDRIKHLGLTSALIGQGHMAADYMDELRAHFCKVNGASEEEFEYQRGMEFAVQAQLSQHDWTVDWGEYEELVPEAVLGQVFSQDRKPTYPA</sequence>
<evidence type="ECO:0008006" key="3">
    <source>
        <dbReference type="Google" id="ProtNLM"/>
    </source>
</evidence>